<evidence type="ECO:0000256" key="1">
    <source>
        <dbReference type="ARBA" id="ARBA00007261"/>
    </source>
</evidence>
<name>A0A401XJV0_9FLAO</name>
<dbReference type="PANTHER" id="PTHR11851">
    <property type="entry name" value="METALLOPROTEASE"/>
    <property type="match status" value="1"/>
</dbReference>
<comment type="caution">
    <text evidence="4">The sequence shown here is derived from an EMBL/GenBank/DDBJ whole genome shotgun (WGS) entry which is preliminary data.</text>
</comment>
<feature type="domain" description="Peptidase M16 C-terminal" evidence="3">
    <location>
        <begin position="177"/>
        <end position="349"/>
    </location>
</feature>
<dbReference type="Pfam" id="PF05193">
    <property type="entry name" value="Peptidase_M16_C"/>
    <property type="match status" value="1"/>
</dbReference>
<dbReference type="InterPro" id="IPR011765">
    <property type="entry name" value="Pept_M16_N"/>
</dbReference>
<dbReference type="RefSeq" id="WP_124397312.1">
    <property type="nucleotide sequence ID" value="NZ_BHZE01000005.1"/>
</dbReference>
<organism evidence="4 5">
    <name type="scientific">Thermaurantimonas aggregans</name>
    <dbReference type="NCBI Taxonomy" id="2173829"/>
    <lineage>
        <taxon>Bacteria</taxon>
        <taxon>Pseudomonadati</taxon>
        <taxon>Bacteroidota</taxon>
        <taxon>Flavobacteriia</taxon>
        <taxon>Flavobacteriales</taxon>
        <taxon>Schleiferiaceae</taxon>
        <taxon>Thermaurantimonas</taxon>
    </lineage>
</organism>
<dbReference type="SUPFAM" id="SSF63411">
    <property type="entry name" value="LuxS/MPP-like metallohydrolase"/>
    <property type="match status" value="2"/>
</dbReference>
<feature type="domain" description="Peptidase M16 N-terminal" evidence="2">
    <location>
        <begin position="29"/>
        <end position="170"/>
    </location>
</feature>
<dbReference type="OrthoDB" id="9811314at2"/>
<dbReference type="Gene3D" id="3.30.830.10">
    <property type="entry name" value="Metalloenzyme, LuxS/M16 peptidase-like"/>
    <property type="match status" value="2"/>
</dbReference>
<dbReference type="PANTHER" id="PTHR11851:SF49">
    <property type="entry name" value="MITOCHONDRIAL-PROCESSING PEPTIDASE SUBUNIT ALPHA"/>
    <property type="match status" value="1"/>
</dbReference>
<dbReference type="EMBL" id="BHZE01000005">
    <property type="protein sequence ID" value="GCD77251.1"/>
    <property type="molecule type" value="Genomic_DNA"/>
</dbReference>
<gene>
    <name evidence="4" type="ORF">JCM31826_07330</name>
</gene>
<sequence>MVLLNVVKKKKQDIHIHVLPNGLTIVHRYTKSPIAYCGLLIKAGTRDELPHEGGLAHFTEHMLFKGTTRHTARYILSKLDDRGGELNAYTSRENTILHATCFRQHAREAIELLFEIAFESTFPEREIRKEAEVIRDEILSYKDSPSDALLDEFDELLTGGHPIGRNILGTLESVSSFRREHFIGFTSELYRPERILLFFSGQIKPESIAQWAESITAGYQPKGPARERSEAPTFHHFNIVRQHLNHQCNAALGILTPGVHHADYPTLALLNHMLGGPGLNNILILNIREKFGLTYELESFFNVYSDCGFLGIYFGTDKESLKKVLKLIHQELQKLIDTPLTERRLMKAKVQFMGHYLIQQEHALNQIINAARSWELFQKIEDTSQIWEKISGITPHHIQEIVSKYLNPDGLSTLIFESV</sequence>
<dbReference type="Pfam" id="PF00675">
    <property type="entry name" value="Peptidase_M16"/>
    <property type="match status" value="1"/>
</dbReference>
<dbReference type="InterPro" id="IPR007863">
    <property type="entry name" value="Peptidase_M16_C"/>
</dbReference>
<evidence type="ECO:0000259" key="2">
    <source>
        <dbReference type="Pfam" id="PF00675"/>
    </source>
</evidence>
<keyword evidence="5" id="KW-1185">Reference proteome</keyword>
<proteinExistence type="inferred from homology"/>
<dbReference type="GO" id="GO:0046872">
    <property type="term" value="F:metal ion binding"/>
    <property type="evidence" value="ECO:0007669"/>
    <property type="project" value="InterPro"/>
</dbReference>
<evidence type="ECO:0000259" key="3">
    <source>
        <dbReference type="Pfam" id="PF05193"/>
    </source>
</evidence>
<dbReference type="Proteomes" id="UP000286715">
    <property type="component" value="Unassembled WGS sequence"/>
</dbReference>
<accession>A0A401XJV0</accession>
<dbReference type="InterPro" id="IPR011249">
    <property type="entry name" value="Metalloenz_LuxS/M16"/>
</dbReference>
<protein>
    <submittedName>
        <fullName evidence="4">Peptidase M16</fullName>
    </submittedName>
</protein>
<comment type="similarity">
    <text evidence="1">Belongs to the peptidase M16 family.</text>
</comment>
<reference evidence="4 5" key="1">
    <citation type="submission" date="2018-11" db="EMBL/GenBank/DDBJ databases">
        <title>Schleiferia aggregans sp. nov., a moderately thermophilic heterotrophic bacterium isolated from microbial mats at a terrestrial hot spring.</title>
        <authorList>
            <person name="Iino T."/>
            <person name="Ohkuma M."/>
            <person name="Haruta S."/>
        </authorList>
    </citation>
    <scope>NUCLEOTIDE SEQUENCE [LARGE SCALE GENOMIC DNA]</scope>
    <source>
        <strain evidence="4 5">LA</strain>
    </source>
</reference>
<evidence type="ECO:0000313" key="5">
    <source>
        <dbReference type="Proteomes" id="UP000286715"/>
    </source>
</evidence>
<dbReference type="InterPro" id="IPR050361">
    <property type="entry name" value="MPP/UQCRC_Complex"/>
</dbReference>
<dbReference type="AlphaFoldDB" id="A0A401XJV0"/>
<evidence type="ECO:0000313" key="4">
    <source>
        <dbReference type="EMBL" id="GCD77251.1"/>
    </source>
</evidence>